<dbReference type="GO" id="GO:0004040">
    <property type="term" value="F:amidase activity"/>
    <property type="evidence" value="ECO:0007669"/>
    <property type="project" value="UniProtKB-EC"/>
</dbReference>
<comment type="similarity">
    <text evidence="1">Belongs to the amidase family.</text>
</comment>
<sequence>MSVPLHLLTAEALAEAYRAGSLSPVEATEAALSRIEALDPVYNAWCHVDRPAALAAARAAEARWRNGTMLSPVDGVPTGIKDLMPAAGWPYRSGSRATDPAPVAEDAPPVARMREAGAVFLGKTTTPEFGWKGVTDSPLTGISRNPWNPERTCGGSSGGAGAAAALGQGALHLGSDGAGSIRMPCGFCGVPGIKQTYGLVGKYPPSIMGSLSHTGPMARSTMDLALMLDVIARMDPRDPYGVPRPVESYAAALRGEPAERPLAGLRIAFSPTLGYARVTPDVAAAVAAAVPVLAEAGAEVEQVERVFDDPLEILAGFWGHGLSQLLDKLGAEKWPLMEPPVVAMGQAAQALSAMDLARLTGRREALCRAMGEFHEHYDLLVTPQLPLTAFTAGLEFPEGSGMQRWWEWSPFTYPFNLTGQPAATVPCGLAPDGLPVALQIVGARFADLDVLRAAQAFERRQPFRMPDPKAA</sequence>
<dbReference type="PANTHER" id="PTHR11895">
    <property type="entry name" value="TRANSAMIDASE"/>
    <property type="match status" value="1"/>
</dbReference>
<dbReference type="InterPro" id="IPR036928">
    <property type="entry name" value="AS_sf"/>
</dbReference>
<comment type="caution">
    <text evidence="3">The sequence shown here is derived from an EMBL/GenBank/DDBJ whole genome shotgun (WGS) entry which is preliminary data.</text>
</comment>
<protein>
    <submittedName>
        <fullName evidence="3">Amidase</fullName>
        <ecNumber evidence="3">3.5.1.4</ecNumber>
    </submittedName>
</protein>
<keyword evidence="4" id="KW-1185">Reference proteome</keyword>
<evidence type="ECO:0000313" key="4">
    <source>
        <dbReference type="Proteomes" id="UP001595528"/>
    </source>
</evidence>
<dbReference type="RefSeq" id="WP_379906533.1">
    <property type="nucleotide sequence ID" value="NZ_JBHRTR010000054.1"/>
</dbReference>
<dbReference type="InterPro" id="IPR023631">
    <property type="entry name" value="Amidase_dom"/>
</dbReference>
<evidence type="ECO:0000313" key="3">
    <source>
        <dbReference type="EMBL" id="MFC3231066.1"/>
    </source>
</evidence>
<gene>
    <name evidence="3" type="ORF">ACFOGJ_27715</name>
</gene>
<dbReference type="Gene3D" id="3.90.1300.10">
    <property type="entry name" value="Amidase signature (AS) domain"/>
    <property type="match status" value="1"/>
</dbReference>
<feature type="domain" description="Amidase" evidence="2">
    <location>
        <begin position="26"/>
        <end position="451"/>
    </location>
</feature>
<dbReference type="InterPro" id="IPR000120">
    <property type="entry name" value="Amidase"/>
</dbReference>
<dbReference type="PANTHER" id="PTHR11895:SF7">
    <property type="entry name" value="GLUTAMYL-TRNA(GLN) AMIDOTRANSFERASE SUBUNIT A, MITOCHONDRIAL"/>
    <property type="match status" value="1"/>
</dbReference>
<dbReference type="Pfam" id="PF01425">
    <property type="entry name" value="Amidase"/>
    <property type="match status" value="1"/>
</dbReference>
<dbReference type="NCBIfam" id="NF004815">
    <property type="entry name" value="PRK06169.1"/>
    <property type="match status" value="1"/>
</dbReference>
<dbReference type="SUPFAM" id="SSF75304">
    <property type="entry name" value="Amidase signature (AS) enzymes"/>
    <property type="match status" value="1"/>
</dbReference>
<proteinExistence type="inferred from homology"/>
<organism evidence="3 4">
    <name type="scientific">Marinibaculum pumilum</name>
    <dbReference type="NCBI Taxonomy" id="1766165"/>
    <lineage>
        <taxon>Bacteria</taxon>
        <taxon>Pseudomonadati</taxon>
        <taxon>Pseudomonadota</taxon>
        <taxon>Alphaproteobacteria</taxon>
        <taxon>Rhodospirillales</taxon>
        <taxon>Rhodospirillaceae</taxon>
        <taxon>Marinibaculum</taxon>
    </lineage>
</organism>
<evidence type="ECO:0000259" key="2">
    <source>
        <dbReference type="Pfam" id="PF01425"/>
    </source>
</evidence>
<dbReference type="Proteomes" id="UP001595528">
    <property type="component" value="Unassembled WGS sequence"/>
</dbReference>
<evidence type="ECO:0000256" key="1">
    <source>
        <dbReference type="ARBA" id="ARBA00009199"/>
    </source>
</evidence>
<name>A0ABV7L9H9_9PROT</name>
<keyword evidence="3" id="KW-0378">Hydrolase</keyword>
<reference evidence="4" key="1">
    <citation type="journal article" date="2019" name="Int. J. Syst. Evol. Microbiol.">
        <title>The Global Catalogue of Microorganisms (GCM) 10K type strain sequencing project: providing services to taxonomists for standard genome sequencing and annotation.</title>
        <authorList>
            <consortium name="The Broad Institute Genomics Platform"/>
            <consortium name="The Broad Institute Genome Sequencing Center for Infectious Disease"/>
            <person name="Wu L."/>
            <person name="Ma J."/>
        </authorList>
    </citation>
    <scope>NUCLEOTIDE SEQUENCE [LARGE SCALE GENOMIC DNA]</scope>
    <source>
        <strain evidence="4">KCTC 42964</strain>
    </source>
</reference>
<dbReference type="EMBL" id="JBHRTR010000054">
    <property type="protein sequence ID" value="MFC3231066.1"/>
    <property type="molecule type" value="Genomic_DNA"/>
</dbReference>
<dbReference type="EC" id="3.5.1.4" evidence="3"/>
<accession>A0ABV7L9H9</accession>